<keyword evidence="8 10" id="KW-0472">Membrane</keyword>
<dbReference type="FunFam" id="3.40.50.300:FF:001354">
    <property type="entry name" value="ATP-binding cassette (ABC) transporter, putative"/>
    <property type="match status" value="1"/>
</dbReference>
<keyword evidence="14" id="KW-1185">Reference proteome</keyword>
<evidence type="ECO:0000259" key="11">
    <source>
        <dbReference type="PROSITE" id="PS50893"/>
    </source>
</evidence>
<evidence type="ECO:0000256" key="4">
    <source>
        <dbReference type="ARBA" id="ARBA00022737"/>
    </source>
</evidence>
<dbReference type="Proteomes" id="UP001221757">
    <property type="component" value="Unassembled WGS sequence"/>
</dbReference>
<feature type="domain" description="ABC transmembrane type-1" evidence="12">
    <location>
        <begin position="246"/>
        <end position="562"/>
    </location>
</feature>
<name>A0AAD7CW85_MYCRO</name>
<feature type="transmembrane region" description="Helical" evidence="10">
    <location>
        <begin position="110"/>
        <end position="128"/>
    </location>
</feature>
<protein>
    <submittedName>
        <fullName evidence="13">P-loop containing nucleoside triphosphate hydrolase protein</fullName>
    </submittedName>
</protein>
<feature type="transmembrane region" description="Helical" evidence="10">
    <location>
        <begin position="406"/>
        <end position="428"/>
    </location>
</feature>
<dbReference type="InterPro" id="IPR011527">
    <property type="entry name" value="ABC1_TM_dom"/>
</dbReference>
<dbReference type="EMBL" id="JARKIE010000208">
    <property type="protein sequence ID" value="KAJ7666515.1"/>
    <property type="molecule type" value="Genomic_DNA"/>
</dbReference>
<evidence type="ECO:0000256" key="9">
    <source>
        <dbReference type="SAM" id="MobiDB-lite"/>
    </source>
</evidence>
<feature type="transmembrane region" description="Helical" evidence="10">
    <location>
        <begin position="239"/>
        <end position="259"/>
    </location>
</feature>
<dbReference type="PANTHER" id="PTHR24223:SF353">
    <property type="entry name" value="ABC TRANSPORTER ATP-BINDING PROTEIN_PERMEASE VMR1-RELATED"/>
    <property type="match status" value="1"/>
</dbReference>
<dbReference type="PROSITE" id="PS50929">
    <property type="entry name" value="ABC_TM1F"/>
    <property type="match status" value="1"/>
</dbReference>
<feature type="transmembrane region" description="Helical" evidence="10">
    <location>
        <begin position="1119"/>
        <end position="1138"/>
    </location>
</feature>
<keyword evidence="6" id="KW-0067">ATP-binding</keyword>
<dbReference type="InterPro" id="IPR017871">
    <property type="entry name" value="ABC_transporter-like_CS"/>
</dbReference>
<keyword evidence="7 10" id="KW-1133">Transmembrane helix</keyword>
<dbReference type="InterPro" id="IPR027417">
    <property type="entry name" value="P-loop_NTPase"/>
</dbReference>
<evidence type="ECO:0000256" key="3">
    <source>
        <dbReference type="ARBA" id="ARBA00022692"/>
    </source>
</evidence>
<dbReference type="PANTHER" id="PTHR24223">
    <property type="entry name" value="ATP-BINDING CASSETTE SUB-FAMILY C"/>
    <property type="match status" value="1"/>
</dbReference>
<evidence type="ECO:0000256" key="1">
    <source>
        <dbReference type="ARBA" id="ARBA00004370"/>
    </source>
</evidence>
<dbReference type="Pfam" id="PF00664">
    <property type="entry name" value="ABC_membrane"/>
    <property type="match status" value="2"/>
</dbReference>
<evidence type="ECO:0000256" key="10">
    <source>
        <dbReference type="SAM" id="Phobius"/>
    </source>
</evidence>
<dbReference type="InterPro" id="IPR003593">
    <property type="entry name" value="AAA+_ATPase"/>
</dbReference>
<dbReference type="GO" id="GO:0000329">
    <property type="term" value="C:fungal-type vacuole membrane"/>
    <property type="evidence" value="ECO:0007669"/>
    <property type="project" value="TreeGrafter"/>
</dbReference>
<dbReference type="CDD" id="cd03244">
    <property type="entry name" value="ABCC_MRP_domain2"/>
    <property type="match status" value="1"/>
</dbReference>
<feature type="transmembrane region" description="Helical" evidence="10">
    <location>
        <begin position="173"/>
        <end position="192"/>
    </location>
</feature>
<comment type="subcellular location">
    <subcellularLocation>
        <location evidence="1">Membrane</location>
    </subcellularLocation>
</comment>
<keyword evidence="13" id="KW-0378">Hydrolase</keyword>
<dbReference type="GO" id="GO:0016887">
    <property type="term" value="F:ATP hydrolysis activity"/>
    <property type="evidence" value="ECO:0007669"/>
    <property type="project" value="InterPro"/>
</dbReference>
<dbReference type="PROSITE" id="PS50893">
    <property type="entry name" value="ABC_TRANSPORTER_2"/>
    <property type="match status" value="2"/>
</dbReference>
<evidence type="ECO:0000259" key="12">
    <source>
        <dbReference type="PROSITE" id="PS50929"/>
    </source>
</evidence>
<proteinExistence type="predicted"/>
<dbReference type="Pfam" id="PF00005">
    <property type="entry name" value="ABC_tran"/>
    <property type="match status" value="2"/>
</dbReference>
<dbReference type="GO" id="GO:0005524">
    <property type="term" value="F:ATP binding"/>
    <property type="evidence" value="ECO:0007669"/>
    <property type="project" value="UniProtKB-KW"/>
</dbReference>
<evidence type="ECO:0000256" key="2">
    <source>
        <dbReference type="ARBA" id="ARBA00022448"/>
    </source>
</evidence>
<dbReference type="GO" id="GO:0140359">
    <property type="term" value="F:ABC-type transporter activity"/>
    <property type="evidence" value="ECO:0007669"/>
    <property type="project" value="InterPro"/>
</dbReference>
<dbReference type="InterPro" id="IPR036640">
    <property type="entry name" value="ABC1_TM_sf"/>
</dbReference>
<evidence type="ECO:0000313" key="13">
    <source>
        <dbReference type="EMBL" id="KAJ7666515.1"/>
    </source>
</evidence>
<dbReference type="PROSITE" id="PS00211">
    <property type="entry name" value="ABC_TRANSPORTER_1"/>
    <property type="match status" value="1"/>
</dbReference>
<dbReference type="SUPFAM" id="SSF90123">
    <property type="entry name" value="ABC transporter transmembrane region"/>
    <property type="match status" value="2"/>
</dbReference>
<accession>A0AAD7CW85</accession>
<gene>
    <name evidence="13" type="ORF">B0H17DRAFT_1162505</name>
</gene>
<dbReference type="Gene3D" id="3.40.50.300">
    <property type="entry name" value="P-loop containing nucleotide triphosphate hydrolases"/>
    <property type="match status" value="2"/>
</dbReference>
<evidence type="ECO:0000256" key="5">
    <source>
        <dbReference type="ARBA" id="ARBA00022741"/>
    </source>
</evidence>
<feature type="transmembrane region" description="Helical" evidence="10">
    <location>
        <begin position="137"/>
        <end position="158"/>
    </location>
</feature>
<evidence type="ECO:0000313" key="14">
    <source>
        <dbReference type="Proteomes" id="UP001221757"/>
    </source>
</evidence>
<feature type="transmembrane region" description="Helical" evidence="10">
    <location>
        <begin position="6"/>
        <end position="25"/>
    </location>
</feature>
<evidence type="ECO:0000256" key="6">
    <source>
        <dbReference type="ARBA" id="ARBA00022840"/>
    </source>
</evidence>
<feature type="domain" description="ABC transporter" evidence="11">
    <location>
        <begin position="1190"/>
        <end position="1434"/>
    </location>
</feature>
<keyword evidence="5" id="KW-0547">Nucleotide-binding</keyword>
<evidence type="ECO:0000256" key="8">
    <source>
        <dbReference type="ARBA" id="ARBA00023136"/>
    </source>
</evidence>
<evidence type="ECO:0000256" key="7">
    <source>
        <dbReference type="ARBA" id="ARBA00022989"/>
    </source>
</evidence>
<organism evidence="13 14">
    <name type="scientific">Mycena rosella</name>
    <name type="common">Pink bonnet</name>
    <name type="synonym">Agaricus rosellus</name>
    <dbReference type="NCBI Taxonomy" id="1033263"/>
    <lineage>
        <taxon>Eukaryota</taxon>
        <taxon>Fungi</taxon>
        <taxon>Dikarya</taxon>
        <taxon>Basidiomycota</taxon>
        <taxon>Agaricomycotina</taxon>
        <taxon>Agaricomycetes</taxon>
        <taxon>Agaricomycetidae</taxon>
        <taxon>Agaricales</taxon>
        <taxon>Marasmiineae</taxon>
        <taxon>Mycenaceae</taxon>
        <taxon>Mycena</taxon>
    </lineage>
</organism>
<dbReference type="CDD" id="cd18596">
    <property type="entry name" value="ABC_6TM_VMR1_D1_like"/>
    <property type="match status" value="1"/>
</dbReference>
<keyword evidence="2" id="KW-0813">Transport</keyword>
<feature type="transmembrane region" description="Helical" evidence="10">
    <location>
        <begin position="279"/>
        <end position="301"/>
    </location>
</feature>
<feature type="transmembrane region" description="Helical" evidence="10">
    <location>
        <begin position="1038"/>
        <end position="1059"/>
    </location>
</feature>
<feature type="domain" description="ABC transporter" evidence="11">
    <location>
        <begin position="584"/>
        <end position="843"/>
    </location>
</feature>
<feature type="region of interest" description="Disordered" evidence="9">
    <location>
        <begin position="821"/>
        <end position="840"/>
    </location>
</feature>
<dbReference type="InterPro" id="IPR003439">
    <property type="entry name" value="ABC_transporter-like_ATP-bd"/>
</dbReference>
<keyword evidence="3 10" id="KW-0812">Transmembrane</keyword>
<comment type="caution">
    <text evidence="13">The sequence shown here is derived from an EMBL/GenBank/DDBJ whole genome shotgun (WGS) entry which is preliminary data.</text>
</comment>
<dbReference type="SMART" id="SM00382">
    <property type="entry name" value="AAA"/>
    <property type="match status" value="2"/>
</dbReference>
<keyword evidence="4" id="KW-0677">Repeat</keyword>
<reference evidence="13" key="1">
    <citation type="submission" date="2023-03" db="EMBL/GenBank/DDBJ databases">
        <title>Massive genome expansion in bonnet fungi (Mycena s.s.) driven by repeated elements and novel gene families across ecological guilds.</title>
        <authorList>
            <consortium name="Lawrence Berkeley National Laboratory"/>
            <person name="Harder C.B."/>
            <person name="Miyauchi S."/>
            <person name="Viragh M."/>
            <person name="Kuo A."/>
            <person name="Thoen E."/>
            <person name="Andreopoulos B."/>
            <person name="Lu D."/>
            <person name="Skrede I."/>
            <person name="Drula E."/>
            <person name="Henrissat B."/>
            <person name="Morin E."/>
            <person name="Kohler A."/>
            <person name="Barry K."/>
            <person name="LaButti K."/>
            <person name="Morin E."/>
            <person name="Salamov A."/>
            <person name="Lipzen A."/>
            <person name="Mereny Z."/>
            <person name="Hegedus B."/>
            <person name="Baldrian P."/>
            <person name="Stursova M."/>
            <person name="Weitz H."/>
            <person name="Taylor A."/>
            <person name="Grigoriev I.V."/>
            <person name="Nagy L.G."/>
            <person name="Martin F."/>
            <person name="Kauserud H."/>
        </authorList>
    </citation>
    <scope>NUCLEOTIDE SEQUENCE</scope>
    <source>
        <strain evidence="13">CBHHK067</strain>
    </source>
</reference>
<dbReference type="InterPro" id="IPR050173">
    <property type="entry name" value="ABC_transporter_C-like"/>
</dbReference>
<sequence>MLVYQLQISLALILAAVGSLAFLALSGPAQAKIQLPLHDDFYVPDHHDAFDVTQPEDLVDGYPMEEGQFWARMKRRKNYLCTLLAALLAIQVFEYSWLIVHGEKSLQDGVGFRCVLLALLLCLAILCARQVERHSEFIWHLTTLTTLPAVLIIFATILPDPHTSANDSSSSRWLGHIVLLLHVSLEIGDLPLMPAQLRATVNYDALKKAVRERNLSFWSWRPRPGSGATLAYQLFHSNLLGITAEAALTVLAALLYYTPPICLNKLIQYLEGDPNRDDTAWGWFWVAALFAANAVSSLGVAAERHILYIVRGQLWSLCSTSVKMQIRVQLNALLFAKTLVRKDVASFAPAPVSQTETEGEKHETVSSSKAQIMTLMTTDVSRVADSTWYIFDVIDAPIEIAIGAFLLYRLLGISSLIGLAVTCLFTPINNFATKVAFGKLTRMIRPASSRTQEKLMKARDERISLMNEVLGGIRMIKFMAWERNFEARVMGVREKELRYQKLTFTITVRNGSPMIVTLVSFWHFAVVRNQTLTPSIAFTSVLFNELKFALSALPNSYLDLAEISPVPSLERQSQTISFKSCTVTWPRDISPSTPANTPHKFILADLSLNFPLGELSLVCGKIGSGKSLLLLALLGEADVVAGQMTCPRSPPDSLASFADWVVPGMCAYVPQVSWLRNASIKENILFHLPYNQERYEKTLEARDLDVLEDGDESEIGELGVTLSGGQKSRDKIRFSRIPSSLGRCPFGRVYISILYNLLAAQYFILVDAHTGHHLYHACLKGELMKGRTVILVLPSHNGRVQFQGNREKFYDSDAIHSLGQSATSDATDRQQEAASNPYRFGPTNASSAQMIKKSVPRKLIEQEARAVGRVAGKIWATYIKACGGSFYWASFLAVFVTAALSVVAENGWLSYWSGGSGPEDPTYYINDYILWSLDIRQRIINTGTAAGLILTTGRWLVLCGNTSSPKSILTRNRFRHNSCIDCAVLFADIRFHDTSSRGRLLNRFGKDFEGILTIFQALTAFFRKTWTSVITISFVGGIPFAVAAVLIGILFYSAISIFVQTSRDVQRLGWQTQSPLYSTYSENIAILREMLRRLDTNSTAFYWTWGLNRWLRYVCSWSIRFDFLAGAIMCAIAVVAILNKNVSASMAGLRSHSATQRCLERVNEYCEVEQEPPEFIEPRPPTSWPSEGAIQCQNLVVRYAPELPAVLHNLTFQVNPGEKVGILGRTAAGKSTLALSFLRFVAPTEGRIIIDGLDISHVGLTDLRSKLTIIPQDPTLLSGSLRSTMDVFGEYSDAEIFEALRRVHLIPSSDTADEAFDTVNSNIFRSLDSPVSEGGQNFSSGEKQLLCIARAILKKVEDSFDGRGAFIDSFTDALISKTINQEFAESTILTIAHRIRSVVTYDRILLMDQGRIAEFDRPGTLLANPASKFYALCKAAGPEEFAMLRKMAGVLIAAA</sequence>
<dbReference type="SUPFAM" id="SSF52540">
    <property type="entry name" value="P-loop containing nucleoside triphosphate hydrolases"/>
    <property type="match status" value="2"/>
</dbReference>
<dbReference type="Gene3D" id="1.20.1560.10">
    <property type="entry name" value="ABC transporter type 1, transmembrane domain"/>
    <property type="match status" value="2"/>
</dbReference>
<feature type="transmembrane region" description="Helical" evidence="10">
    <location>
        <begin position="79"/>
        <end position="98"/>
    </location>
</feature>